<feature type="compositionally biased region" description="Basic and acidic residues" evidence="1">
    <location>
        <begin position="16"/>
        <end position="27"/>
    </location>
</feature>
<dbReference type="EMBL" id="AP024145">
    <property type="protein sequence ID" value="BCM84668.1"/>
    <property type="molecule type" value="Genomic_DNA"/>
</dbReference>
<dbReference type="AlphaFoldDB" id="A0A8H8WUH0"/>
<evidence type="ECO:0008006" key="4">
    <source>
        <dbReference type="Google" id="ProtNLM"/>
    </source>
</evidence>
<accession>A0A8H8WUH0</accession>
<protein>
    <recommendedName>
        <fullName evidence="4">Ribbon-helix-helix protein CopG domain-containing protein</fullName>
    </recommendedName>
</protein>
<gene>
    <name evidence="2" type="ORF">mvi_31290</name>
</gene>
<feature type="region of interest" description="Disordered" evidence="1">
    <location>
        <begin position="16"/>
        <end position="52"/>
    </location>
</feature>
<name>A0A8H8WUH0_9HYPH</name>
<organism evidence="2 3">
    <name type="scientific">Methylobacterium indicum</name>
    <dbReference type="NCBI Taxonomy" id="1775910"/>
    <lineage>
        <taxon>Bacteria</taxon>
        <taxon>Pseudomonadati</taxon>
        <taxon>Pseudomonadota</taxon>
        <taxon>Alphaproteobacteria</taxon>
        <taxon>Hyphomicrobiales</taxon>
        <taxon>Methylobacteriaceae</taxon>
        <taxon>Methylobacterium</taxon>
    </lineage>
</organism>
<sequence length="100" mass="10923">MPVGIDTGTIGADVRYRQDAVSDDARSPTRRRPMTDIADTPRHAAEASPSDEEAFHIPDEIALALTEFAAVEELSRGDAICLILRDYLRVKGYLKSAPPV</sequence>
<evidence type="ECO:0000256" key="1">
    <source>
        <dbReference type="SAM" id="MobiDB-lite"/>
    </source>
</evidence>
<reference evidence="2" key="1">
    <citation type="submission" date="2020-11" db="EMBL/GenBank/DDBJ databases">
        <title>Complete genome sequence of a novel pathogenic Methylobacterium strain isolated from rice in Vietnam.</title>
        <authorList>
            <person name="Lai K."/>
            <person name="Okazaki S."/>
            <person name="Higashi K."/>
            <person name="Mori H."/>
            <person name="Toyoda A."/>
            <person name="Kurokawa K."/>
        </authorList>
    </citation>
    <scope>NUCLEOTIDE SEQUENCE</scope>
    <source>
        <strain evidence="2">VL1</strain>
    </source>
</reference>
<dbReference type="Proteomes" id="UP000663508">
    <property type="component" value="Chromosome"/>
</dbReference>
<dbReference type="KEGG" id="mind:mvi_31290"/>
<evidence type="ECO:0000313" key="3">
    <source>
        <dbReference type="Proteomes" id="UP000663508"/>
    </source>
</evidence>
<proteinExistence type="predicted"/>
<evidence type="ECO:0000313" key="2">
    <source>
        <dbReference type="EMBL" id="BCM84668.1"/>
    </source>
</evidence>